<keyword evidence="2" id="KW-0418">Kinase</keyword>
<dbReference type="AlphaFoldDB" id="A0A1Y0VVR4"/>
<dbReference type="InterPro" id="IPR043129">
    <property type="entry name" value="ATPase_NBD"/>
</dbReference>
<evidence type="ECO:0000313" key="3">
    <source>
        <dbReference type="Proteomes" id="UP000196118"/>
    </source>
</evidence>
<comment type="similarity">
    <text evidence="1">Belongs to the ROK (NagC/XylR) family.</text>
</comment>
<dbReference type="SUPFAM" id="SSF53067">
    <property type="entry name" value="Actin-like ATPase domain"/>
    <property type="match status" value="1"/>
</dbReference>
<dbReference type="Gene3D" id="3.30.420.40">
    <property type="match status" value="2"/>
</dbReference>
<dbReference type="PANTHER" id="PTHR18964">
    <property type="entry name" value="ROK (REPRESSOR, ORF, KINASE) FAMILY"/>
    <property type="match status" value="1"/>
</dbReference>
<gene>
    <name evidence="2" type="ORF">S100892_01672</name>
</gene>
<dbReference type="GO" id="GO:0016301">
    <property type="term" value="F:kinase activity"/>
    <property type="evidence" value="ECO:0007669"/>
    <property type="project" value="UniProtKB-KW"/>
</dbReference>
<dbReference type="Proteomes" id="UP000196118">
    <property type="component" value="Chromosome"/>
</dbReference>
<dbReference type="InterPro" id="IPR000600">
    <property type="entry name" value="ROK"/>
</dbReference>
<evidence type="ECO:0000256" key="1">
    <source>
        <dbReference type="ARBA" id="ARBA00006479"/>
    </source>
</evidence>
<dbReference type="RefSeq" id="WP_094104670.1">
    <property type="nucleotide sequence ID" value="NZ_CP085178.1"/>
</dbReference>
<name>A0A1Y0VVR4_PEDPE</name>
<organism evidence="2 3">
    <name type="scientific">Pediococcus pentosaceus</name>
    <dbReference type="NCBI Taxonomy" id="1255"/>
    <lineage>
        <taxon>Bacteria</taxon>
        <taxon>Bacillati</taxon>
        <taxon>Bacillota</taxon>
        <taxon>Bacilli</taxon>
        <taxon>Lactobacillales</taxon>
        <taxon>Lactobacillaceae</taxon>
        <taxon>Pediococcus</taxon>
    </lineage>
</organism>
<proteinExistence type="inferred from homology"/>
<keyword evidence="2" id="KW-0808">Transferase</keyword>
<accession>A0A1Y0VVR4</accession>
<dbReference type="EMBL" id="CP021474">
    <property type="protein sequence ID" value="ARW20216.1"/>
    <property type="molecule type" value="Genomic_DNA"/>
</dbReference>
<evidence type="ECO:0000313" key="2">
    <source>
        <dbReference type="EMBL" id="ARW20216.1"/>
    </source>
</evidence>
<sequence>MSNKVKTVLAVDLGGTKLLIGEVTKNGEILNKKKFFSDVTSQERALNSIKEAIVTYWNNGCIGEVIAIGISAVGRINIQDATWYEINPKISEPINLRTELKDITKLPIFAANDVNCATIAEKILGDGKNVDDFIYINFGTGIAAGIVQGKKLLFGSTYNSGEVGHMVVDYDSSTQCICGRYGCVEPLASGLGISERAKELIDKYPSTNLKEDQNGRIGLPELIKAYEDNDPIAQTVLNRATQAAACLIMNLVYTTDPKKVILGGGMLNGGWFIKHIKEYLNDEAMRFVTDGLEVTNLNPNEIALKGAAMLALKEGKV</sequence>
<dbReference type="PANTHER" id="PTHR18964:SF149">
    <property type="entry name" value="BIFUNCTIONAL UDP-N-ACETYLGLUCOSAMINE 2-EPIMERASE_N-ACETYLMANNOSAMINE KINASE"/>
    <property type="match status" value="1"/>
</dbReference>
<reference evidence="2 3" key="1">
    <citation type="submission" date="2017-05" db="EMBL/GenBank/DDBJ databases">
        <title>Genome sequence of Pediococcus pentosaceus strain SRCM100892.</title>
        <authorList>
            <person name="Cho S.H."/>
        </authorList>
    </citation>
    <scope>NUCLEOTIDE SEQUENCE [LARGE SCALE GENOMIC DNA]</scope>
    <source>
        <strain evidence="2 3">SRCM100892</strain>
    </source>
</reference>
<protein>
    <submittedName>
        <fullName evidence="2">Beta-glucoside kinase</fullName>
    </submittedName>
</protein>
<dbReference type="Pfam" id="PF00480">
    <property type="entry name" value="ROK"/>
    <property type="match status" value="1"/>
</dbReference>